<dbReference type="PANTHER" id="PTHR21258">
    <property type="entry name" value="DOCKING PROTEIN RELATED"/>
    <property type="match status" value="1"/>
</dbReference>
<keyword evidence="3" id="KW-1185">Reference proteome</keyword>
<evidence type="ECO:0000313" key="2">
    <source>
        <dbReference type="EMBL" id="VDO05505.1"/>
    </source>
</evidence>
<dbReference type="GO" id="GO:0005737">
    <property type="term" value="C:cytoplasm"/>
    <property type="evidence" value="ECO:0007669"/>
    <property type="project" value="TreeGrafter"/>
</dbReference>
<dbReference type="SMART" id="SM00310">
    <property type="entry name" value="PTBI"/>
    <property type="match status" value="1"/>
</dbReference>
<evidence type="ECO:0000259" key="1">
    <source>
        <dbReference type="SMART" id="SM00310"/>
    </source>
</evidence>
<dbReference type="GO" id="GO:0008543">
    <property type="term" value="P:fibroblast growth factor receptor signaling pathway"/>
    <property type="evidence" value="ECO:0007669"/>
    <property type="project" value="TreeGrafter"/>
</dbReference>
<dbReference type="STRING" id="102285.A0A158QID3"/>
<dbReference type="AlphaFoldDB" id="A0A158QID3"/>
<evidence type="ECO:0000313" key="3">
    <source>
        <dbReference type="Proteomes" id="UP000278807"/>
    </source>
</evidence>
<dbReference type="GO" id="GO:0005068">
    <property type="term" value="F:transmembrane receptor protein tyrosine kinase adaptor activity"/>
    <property type="evidence" value="ECO:0007669"/>
    <property type="project" value="TreeGrafter"/>
</dbReference>
<dbReference type="Gene3D" id="2.30.29.30">
    <property type="entry name" value="Pleckstrin-homology domain (PH domain)/Phosphotyrosine-binding domain (PTB)"/>
    <property type="match status" value="1"/>
</dbReference>
<proteinExistence type="predicted"/>
<evidence type="ECO:0000313" key="4">
    <source>
        <dbReference type="WBParaSite" id="HNAJ_0000917201-mRNA-1"/>
    </source>
</evidence>
<accession>A0A158QID3</accession>
<feature type="domain" description="IRS-type PTB" evidence="1">
    <location>
        <begin position="38"/>
        <end position="136"/>
    </location>
</feature>
<dbReference type="SUPFAM" id="SSF50729">
    <property type="entry name" value="PH domain-like"/>
    <property type="match status" value="1"/>
</dbReference>
<name>A0A158QID3_RODNA</name>
<dbReference type="WBParaSite" id="HNAJ_0000917201-mRNA-1">
    <property type="protein sequence ID" value="HNAJ_0000917201-mRNA-1"/>
    <property type="gene ID" value="HNAJ_0000917201"/>
</dbReference>
<reference evidence="2 3" key="2">
    <citation type="submission" date="2018-11" db="EMBL/GenBank/DDBJ databases">
        <authorList>
            <consortium name="Pathogen Informatics"/>
        </authorList>
    </citation>
    <scope>NUCLEOTIDE SEQUENCE [LARGE SCALE GENOMIC DNA]</scope>
</reference>
<gene>
    <name evidence="2" type="ORF">HNAJ_LOCUS9168</name>
</gene>
<dbReference type="InterPro" id="IPR011993">
    <property type="entry name" value="PH-like_dom_sf"/>
</dbReference>
<dbReference type="InterPro" id="IPR050996">
    <property type="entry name" value="Docking_Protein_DOK"/>
</dbReference>
<dbReference type="InterPro" id="IPR002404">
    <property type="entry name" value="IRS_PTB"/>
</dbReference>
<dbReference type="PANTHER" id="PTHR21258:SF55">
    <property type="entry name" value="FI23523P1"/>
    <property type="match status" value="1"/>
</dbReference>
<dbReference type="OrthoDB" id="6279276at2759"/>
<dbReference type="GO" id="GO:0005104">
    <property type="term" value="F:fibroblast growth factor receptor binding"/>
    <property type="evidence" value="ECO:0007669"/>
    <property type="project" value="TreeGrafter"/>
</dbReference>
<dbReference type="SMART" id="SM01244">
    <property type="entry name" value="IRS"/>
    <property type="match status" value="1"/>
</dbReference>
<dbReference type="EMBL" id="UZAE01012517">
    <property type="protein sequence ID" value="VDO05505.1"/>
    <property type="molecule type" value="Genomic_DNA"/>
</dbReference>
<dbReference type="Proteomes" id="UP000278807">
    <property type="component" value="Unassembled WGS sequence"/>
</dbReference>
<organism evidence="4">
    <name type="scientific">Rodentolepis nana</name>
    <name type="common">Dwarf tapeworm</name>
    <name type="synonym">Hymenolepis nana</name>
    <dbReference type="NCBI Taxonomy" id="102285"/>
    <lineage>
        <taxon>Eukaryota</taxon>
        <taxon>Metazoa</taxon>
        <taxon>Spiralia</taxon>
        <taxon>Lophotrochozoa</taxon>
        <taxon>Platyhelminthes</taxon>
        <taxon>Cestoda</taxon>
        <taxon>Eucestoda</taxon>
        <taxon>Cyclophyllidea</taxon>
        <taxon>Hymenolepididae</taxon>
        <taxon>Rodentolepis</taxon>
    </lineage>
</organism>
<sequence length="295" mass="33095">MGPARSRLVADSAHVDDRHPILERDYNSTSEYFNDTPCQKVFCSYKARLLNDHGRKVSNGRLELTYSDLIYRYTEQNVPKLVSWPLSGLRGFGGGQHLFTFEAGRRCAKSGIFVFKCKRALWLNSILGEHIARLAQMERHRVNSCACRNRGDLPTGRLPGETSREALEITEHSTEIPHAYTFIRQERIPVLPYSTATQTIFDWPTTTTPYTRIGVGGSSQRHRWCFSDDYIYLSRNLPSPSPLGLHIQRNPPLSASLSSLPASLSGGVYLIAVPNFTSAHSYENQRALFAAASSS</sequence>
<dbReference type="Pfam" id="PF02174">
    <property type="entry name" value="IRS"/>
    <property type="match status" value="1"/>
</dbReference>
<protein>
    <submittedName>
        <fullName evidence="4">IRS-type PTB domain-containing protein</fullName>
    </submittedName>
</protein>
<reference evidence="4" key="1">
    <citation type="submission" date="2016-04" db="UniProtKB">
        <authorList>
            <consortium name="WormBaseParasite"/>
        </authorList>
    </citation>
    <scope>IDENTIFICATION</scope>
</reference>